<dbReference type="PANTHER" id="PTHR23023">
    <property type="entry name" value="DIMETHYLANILINE MONOOXYGENASE"/>
    <property type="match status" value="1"/>
</dbReference>
<evidence type="ECO:0000256" key="3">
    <source>
        <dbReference type="ARBA" id="ARBA00022827"/>
    </source>
</evidence>
<dbReference type="PIRSF" id="PIRSF000332">
    <property type="entry name" value="FMO"/>
    <property type="match status" value="1"/>
</dbReference>
<dbReference type="InterPro" id="IPR050346">
    <property type="entry name" value="FMO-like"/>
</dbReference>
<dbReference type="Gene3D" id="3.50.50.60">
    <property type="entry name" value="FAD/NAD(P)-binding domain"/>
    <property type="match status" value="3"/>
</dbReference>
<evidence type="ECO:0000313" key="7">
    <source>
        <dbReference type="Proteomes" id="UP001207742"/>
    </source>
</evidence>
<evidence type="ECO:0000256" key="5">
    <source>
        <dbReference type="ARBA" id="ARBA00023002"/>
    </source>
</evidence>
<sequence length="485" mass="55257">MLHVGIVGAGISGLVTAKVCLQYHYRVTLLEKAADIGGVWQPDRRYFSVSTQTPGNQYAFSDFPMPDDYPDWPSGEQIFSYVTAYADHFQLRPHIRFNTTVMATRYTANTWQADVHDAGNQTDTTLHFDFLIICTGAFHAPHIPVFPGMQSFIDQGGQIRHSTEINTAAMLEHKSVAVVGFAKSAMDIATLAADVAKDCTLIYRQVRWAMPLFLFGKFNLKYLFLSRFGEVFVDRPYSKGLRQLAATIKKPFAWCQWRLIEWVLKTQFNLKGCNMIPADPIEEQQNCSLGIAPPDFYAKVRNGQITGIHTEIARFEGRTVCLQNGTSITPDIVIFGTGFHRQLPFLEAKYQQLLWGEEKIYHLYRNILHPDIPQLAFVGFNTSYFTPLTSELAANWIARYIQGTLILPPVADIQKETERMVTWQKNRSHVTSTQDGTCIAPLNITHLDQLMRDMGVSRKVNGTPWRIFRPIYPKDYHALLHRKEK</sequence>
<name>A0ABT3II94_9BACT</name>
<evidence type="ECO:0000256" key="4">
    <source>
        <dbReference type="ARBA" id="ARBA00022857"/>
    </source>
</evidence>
<evidence type="ECO:0000256" key="2">
    <source>
        <dbReference type="ARBA" id="ARBA00022630"/>
    </source>
</evidence>
<accession>A0ABT3II94</accession>
<dbReference type="InterPro" id="IPR036188">
    <property type="entry name" value="FAD/NAD-bd_sf"/>
</dbReference>
<reference evidence="6 7" key="1">
    <citation type="submission" date="2022-10" db="EMBL/GenBank/DDBJ databases">
        <title>Chitinophaga nivalis PC15 sp. nov., isolated from Pyeongchang county, South Korea.</title>
        <authorList>
            <person name="Trinh H.N."/>
        </authorList>
    </citation>
    <scope>NUCLEOTIDE SEQUENCE [LARGE SCALE GENOMIC DNA]</scope>
    <source>
        <strain evidence="6 7">PC14</strain>
    </source>
</reference>
<protein>
    <submittedName>
        <fullName evidence="6">NAD(P)-binding domain-containing protein</fullName>
    </submittedName>
</protein>
<dbReference type="Proteomes" id="UP001207742">
    <property type="component" value="Unassembled WGS sequence"/>
</dbReference>
<dbReference type="InterPro" id="IPR020946">
    <property type="entry name" value="Flavin_mOase-like"/>
</dbReference>
<organism evidence="6 7">
    <name type="scientific">Chitinophaga nivalis</name>
    <dbReference type="NCBI Taxonomy" id="2991709"/>
    <lineage>
        <taxon>Bacteria</taxon>
        <taxon>Pseudomonadati</taxon>
        <taxon>Bacteroidota</taxon>
        <taxon>Chitinophagia</taxon>
        <taxon>Chitinophagales</taxon>
        <taxon>Chitinophagaceae</taxon>
        <taxon>Chitinophaga</taxon>
    </lineage>
</organism>
<gene>
    <name evidence="6" type="ORF">OL497_07115</name>
</gene>
<dbReference type="InterPro" id="IPR000960">
    <property type="entry name" value="Flavin_mOase"/>
</dbReference>
<evidence type="ECO:0000256" key="1">
    <source>
        <dbReference type="ARBA" id="ARBA00009183"/>
    </source>
</evidence>
<dbReference type="SUPFAM" id="SSF51905">
    <property type="entry name" value="FAD/NAD(P)-binding domain"/>
    <property type="match status" value="2"/>
</dbReference>
<dbReference type="RefSeq" id="WP_264729177.1">
    <property type="nucleotide sequence ID" value="NZ_JAPDNR010000001.1"/>
</dbReference>
<dbReference type="EMBL" id="JAPDNS010000001">
    <property type="protein sequence ID" value="MCW3483657.1"/>
    <property type="molecule type" value="Genomic_DNA"/>
</dbReference>
<comment type="caution">
    <text evidence="6">The sequence shown here is derived from an EMBL/GenBank/DDBJ whole genome shotgun (WGS) entry which is preliminary data.</text>
</comment>
<keyword evidence="3" id="KW-0274">FAD</keyword>
<dbReference type="Pfam" id="PF00743">
    <property type="entry name" value="FMO-like"/>
    <property type="match status" value="1"/>
</dbReference>
<evidence type="ECO:0000313" key="6">
    <source>
        <dbReference type="EMBL" id="MCW3483657.1"/>
    </source>
</evidence>
<proteinExistence type="inferred from homology"/>
<keyword evidence="2" id="KW-0285">Flavoprotein</keyword>
<comment type="similarity">
    <text evidence="1">Belongs to the FMO family.</text>
</comment>
<keyword evidence="5" id="KW-0560">Oxidoreductase</keyword>
<dbReference type="PRINTS" id="PR00370">
    <property type="entry name" value="FMOXYGENASE"/>
</dbReference>
<keyword evidence="7" id="KW-1185">Reference proteome</keyword>
<keyword evidence="4" id="KW-0521">NADP</keyword>